<reference evidence="2" key="1">
    <citation type="submission" date="2017-06" db="EMBL/GenBank/DDBJ databases">
        <title>Genome analysis of Fimbriiglobus ruber SP5, the first member of the order Planctomycetales with confirmed chitinolytic capability.</title>
        <authorList>
            <person name="Ravin N.V."/>
            <person name="Rakitin A.L."/>
            <person name="Ivanova A.A."/>
            <person name="Beletsky A.V."/>
            <person name="Kulichevskaya I.S."/>
            <person name="Mardanov A.V."/>
            <person name="Dedysh S.N."/>
        </authorList>
    </citation>
    <scope>NUCLEOTIDE SEQUENCE [LARGE SCALE GENOMIC DNA]</scope>
    <source>
        <strain evidence="2">SP5</strain>
    </source>
</reference>
<evidence type="ECO:0000313" key="1">
    <source>
        <dbReference type="EMBL" id="OWK38111.1"/>
    </source>
</evidence>
<gene>
    <name evidence="1" type="ORF">FRUB_07231</name>
</gene>
<dbReference type="AlphaFoldDB" id="A0A225D973"/>
<dbReference type="Proteomes" id="UP000214646">
    <property type="component" value="Unassembled WGS sequence"/>
</dbReference>
<protein>
    <submittedName>
        <fullName evidence="1">Uncharacterized protein</fullName>
    </submittedName>
</protein>
<sequence length="59" mass="6067">MCTGVPTAATVLVNGGVVGTATPGEVFAFKVTHELQPRNELVIEAATAESVGNVTLEIR</sequence>
<evidence type="ECO:0000313" key="2">
    <source>
        <dbReference type="Proteomes" id="UP000214646"/>
    </source>
</evidence>
<organism evidence="1 2">
    <name type="scientific">Fimbriiglobus ruber</name>
    <dbReference type="NCBI Taxonomy" id="1908690"/>
    <lineage>
        <taxon>Bacteria</taxon>
        <taxon>Pseudomonadati</taxon>
        <taxon>Planctomycetota</taxon>
        <taxon>Planctomycetia</taxon>
        <taxon>Gemmatales</taxon>
        <taxon>Gemmataceae</taxon>
        <taxon>Fimbriiglobus</taxon>
    </lineage>
</organism>
<name>A0A225D973_9BACT</name>
<comment type="caution">
    <text evidence="1">The sequence shown here is derived from an EMBL/GenBank/DDBJ whole genome shotgun (WGS) entry which is preliminary data.</text>
</comment>
<proteinExistence type="predicted"/>
<dbReference type="EMBL" id="NIDE01000014">
    <property type="protein sequence ID" value="OWK38111.1"/>
    <property type="molecule type" value="Genomic_DNA"/>
</dbReference>
<keyword evidence="2" id="KW-1185">Reference proteome</keyword>
<accession>A0A225D973</accession>